<name>A0A2X1PV41_HAEIF</name>
<proteinExistence type="predicted"/>
<keyword evidence="1" id="KW-0436">Ligase</keyword>
<sequence>MKMGVHKDDIAPALGRADEVFMLQPEQLSWEVADIANQCVQPAYWNANLDRLVDMIVAKAQPTDHILVMSNGSFGGIHQKILDKLKLK</sequence>
<accession>A0A2X1PV41</accession>
<dbReference type="Gene3D" id="3.90.190.20">
    <property type="entry name" value="Mur ligase, C-terminal domain"/>
    <property type="match status" value="1"/>
</dbReference>
<dbReference type="Proteomes" id="UP000249936">
    <property type="component" value="Unassembled WGS sequence"/>
</dbReference>
<gene>
    <name evidence="1" type="primary">mpl_1</name>
    <name evidence="1" type="ORF">NCTC11872_00647</name>
</gene>
<organism evidence="1 2">
    <name type="scientific">Haemophilus influenzae</name>
    <dbReference type="NCBI Taxonomy" id="727"/>
    <lineage>
        <taxon>Bacteria</taxon>
        <taxon>Pseudomonadati</taxon>
        <taxon>Pseudomonadota</taxon>
        <taxon>Gammaproteobacteria</taxon>
        <taxon>Pasteurellales</taxon>
        <taxon>Pasteurellaceae</taxon>
        <taxon>Haemophilus</taxon>
    </lineage>
</organism>
<dbReference type="GO" id="GO:0016881">
    <property type="term" value="F:acid-amino acid ligase activity"/>
    <property type="evidence" value="ECO:0007669"/>
    <property type="project" value="InterPro"/>
</dbReference>
<dbReference type="EMBL" id="UASK01000004">
    <property type="protein sequence ID" value="SPX41055.1"/>
    <property type="molecule type" value="Genomic_DNA"/>
</dbReference>
<evidence type="ECO:0000313" key="1">
    <source>
        <dbReference type="EMBL" id="SPX41055.1"/>
    </source>
</evidence>
<dbReference type="EC" id="6.3.2.-" evidence="1"/>
<dbReference type="AlphaFoldDB" id="A0A2X1PV41"/>
<dbReference type="SUPFAM" id="SSF53244">
    <property type="entry name" value="MurD-like peptide ligases, peptide-binding domain"/>
    <property type="match status" value="1"/>
</dbReference>
<reference evidence="1 2" key="1">
    <citation type="submission" date="2018-06" db="EMBL/GenBank/DDBJ databases">
        <authorList>
            <consortium name="Pathogen Informatics"/>
            <person name="Doyle S."/>
        </authorList>
    </citation>
    <scope>NUCLEOTIDE SEQUENCE [LARGE SCALE GENOMIC DNA]</scope>
    <source>
        <strain evidence="1 2">NCTC11872</strain>
    </source>
</reference>
<dbReference type="InterPro" id="IPR036615">
    <property type="entry name" value="Mur_ligase_C_dom_sf"/>
</dbReference>
<evidence type="ECO:0000313" key="2">
    <source>
        <dbReference type="Proteomes" id="UP000249936"/>
    </source>
</evidence>
<protein>
    <submittedName>
        <fullName evidence="1">UDP-N-acetylmuramate:L-alanyl-gamma-D-glutamyl-meso-diaminopimelate ligase</fullName>
        <ecNumber evidence="1">6.3.2.-</ecNumber>
    </submittedName>
</protein>